<dbReference type="PRINTS" id="PR00449">
    <property type="entry name" value="RASTRNSFRMNG"/>
</dbReference>
<dbReference type="GO" id="GO:0003924">
    <property type="term" value="F:GTPase activity"/>
    <property type="evidence" value="ECO:0007669"/>
    <property type="project" value="InterPro"/>
</dbReference>
<dbReference type="SUPFAM" id="SSF52540">
    <property type="entry name" value="P-loop containing nucleoside triphosphate hydrolases"/>
    <property type="match status" value="1"/>
</dbReference>
<gene>
    <name evidence="2" type="ORF">cand_035810</name>
</gene>
<dbReference type="AlphaFoldDB" id="A0A1J4MV65"/>
<organism evidence="2 3">
    <name type="scientific">Cryptosporidium andersoni</name>
    <dbReference type="NCBI Taxonomy" id="117008"/>
    <lineage>
        <taxon>Eukaryota</taxon>
        <taxon>Sar</taxon>
        <taxon>Alveolata</taxon>
        <taxon>Apicomplexa</taxon>
        <taxon>Conoidasida</taxon>
        <taxon>Coccidia</taxon>
        <taxon>Eucoccidiorida</taxon>
        <taxon>Eimeriorina</taxon>
        <taxon>Cryptosporidiidae</taxon>
        <taxon>Cryptosporidium</taxon>
    </lineage>
</organism>
<dbReference type="Gene3D" id="3.40.50.300">
    <property type="entry name" value="P-loop containing nucleotide triphosphate hydrolases"/>
    <property type="match status" value="1"/>
</dbReference>
<dbReference type="OrthoDB" id="299781at2759"/>
<dbReference type="GO" id="GO:0005525">
    <property type="term" value="F:GTP binding"/>
    <property type="evidence" value="ECO:0007669"/>
    <property type="project" value="InterPro"/>
</dbReference>
<dbReference type="EMBL" id="LRBS01000007">
    <property type="protein sequence ID" value="OII78154.1"/>
    <property type="molecule type" value="Genomic_DNA"/>
</dbReference>
<evidence type="ECO:0000313" key="3">
    <source>
        <dbReference type="Proteomes" id="UP000186804"/>
    </source>
</evidence>
<dbReference type="RefSeq" id="XP_067070000.1">
    <property type="nucleotide sequence ID" value="XM_067213807.1"/>
</dbReference>
<keyword evidence="1" id="KW-0547">Nucleotide-binding</keyword>
<evidence type="ECO:0000313" key="2">
    <source>
        <dbReference type="EMBL" id="OII78154.1"/>
    </source>
</evidence>
<dbReference type="Proteomes" id="UP000186804">
    <property type="component" value="Unassembled WGS sequence"/>
</dbReference>
<dbReference type="PROSITE" id="PS51419">
    <property type="entry name" value="RAB"/>
    <property type="match status" value="1"/>
</dbReference>
<protein>
    <submittedName>
        <fullName evidence="2">RAS family protein</fullName>
    </submittedName>
</protein>
<dbReference type="InterPro" id="IPR001806">
    <property type="entry name" value="Small_GTPase"/>
</dbReference>
<comment type="caution">
    <text evidence="2">The sequence shown here is derived from an EMBL/GenBank/DDBJ whole genome shotgun (WGS) entry which is preliminary data.</text>
</comment>
<proteinExistence type="predicted"/>
<evidence type="ECO:0000256" key="1">
    <source>
        <dbReference type="ARBA" id="ARBA00022741"/>
    </source>
</evidence>
<reference evidence="2 3" key="1">
    <citation type="submission" date="2016-10" db="EMBL/GenBank/DDBJ databases">
        <title>Reductive evolution of mitochondrial metabolism and differential evolution of invasion-related proteins in Cryptosporidium.</title>
        <authorList>
            <person name="Liu S."/>
            <person name="Roellig D.M."/>
            <person name="Guo Y."/>
            <person name="Li N."/>
            <person name="Frace M.A."/>
            <person name="Tang K."/>
            <person name="Zhang L."/>
            <person name="Feng Y."/>
            <person name="Xiao L."/>
        </authorList>
    </citation>
    <scope>NUCLEOTIDE SEQUENCE [LARGE SCALE GENOMIC DNA]</scope>
    <source>
        <strain evidence="2">30847</strain>
    </source>
</reference>
<name>A0A1J4MV65_9CRYT</name>
<keyword evidence="3" id="KW-1185">Reference proteome</keyword>
<dbReference type="PANTHER" id="PTHR47978">
    <property type="match status" value="1"/>
</dbReference>
<dbReference type="Pfam" id="PF00071">
    <property type="entry name" value="Ras"/>
    <property type="match status" value="1"/>
</dbReference>
<sequence>MSKLKPQYQTFPLIRITLIGPYNSGKSTIADTFVNNQYTGGSCSSPLPQLYYRTIRLPPDGSEIGDPTSICVEIEDLPGINVSYLDEKFLSHYFNMNRRDLSIPAKYKDIPPFSIWDPPKVPMFAGQKYQALSQGRMGFILVFDINDSESLHSIEFLYQKFQNLIESTESFIKPVLFLCANKFDLNIEKSAVEKNIIQIENFASKMFVRLWKVSALTNKNINHMFKDMLYLIYANASLWQIDLRYLSSSSESEEESGGFSNSCINM</sequence>
<dbReference type="GeneID" id="92367765"/>
<accession>A0A1J4MV65</accession>
<dbReference type="VEuPathDB" id="CryptoDB:cand_035810"/>
<dbReference type="InterPro" id="IPR027417">
    <property type="entry name" value="P-loop_NTPase"/>
</dbReference>